<dbReference type="PANTHER" id="PTHR46042">
    <property type="entry name" value="DIPHTHINE METHYLTRANSFERASE"/>
    <property type="match status" value="1"/>
</dbReference>
<comment type="caution">
    <text evidence="8">The sequence shown here is derived from an EMBL/GenBank/DDBJ whole genome shotgun (WGS) entry which is preliminary data.</text>
</comment>
<sequence>MHLSIDTVLPADSVEFCPHPNASNVLVCGTYKLEDRQNFQENEKPVSSIRRGQCLVYEVHSEQDIKVSKTQEISLPAILDLKWCHTASNCQPLLAVADAEGSVSLFQWDFEQKQLRSASSLRVAPSHVLCLSLDWSNRKVPTSVAGSLVVSLSDGKLALLKPDQTGQLLITSVWPAHTHEPWCVAWNYWDDNLIYSGGDDLQLKAWDIRQGFERPTFDAGVTCIQSHPYIEHLLAVGSYDSTVRLFDVRKPLTPLTQAEVGGGAWRVKWHPSPSRVYDLLVAAMHDGFKIVSFHMEHELMAPSNKAGESWEIQKRYDEHKSLAYGVDWSYQLRQSQPGQTLIASASFYDHALHLWQG</sequence>
<dbReference type="InterPro" id="IPR001680">
    <property type="entry name" value="WD40_rpt"/>
</dbReference>
<comment type="pathway">
    <text evidence="1">Protein modification; peptidyl-diphthamide biosynthesis.</text>
</comment>
<gene>
    <name evidence="8" type="ORF">B0F90DRAFT_1621849</name>
</gene>
<evidence type="ECO:0000256" key="1">
    <source>
        <dbReference type="ARBA" id="ARBA00005156"/>
    </source>
</evidence>
<name>A0AAD4MGS1_9AGAM</name>
<dbReference type="PANTHER" id="PTHR46042:SF1">
    <property type="entry name" value="DIPHTHINE METHYLTRANSFERASE"/>
    <property type="match status" value="1"/>
</dbReference>
<evidence type="ECO:0000256" key="3">
    <source>
        <dbReference type="ARBA" id="ARBA00022737"/>
    </source>
</evidence>
<dbReference type="GO" id="GO:0017183">
    <property type="term" value="P:protein histidyl modification to diphthamide"/>
    <property type="evidence" value="ECO:0007669"/>
    <property type="project" value="TreeGrafter"/>
</dbReference>
<dbReference type="Proteomes" id="UP001203297">
    <property type="component" value="Unassembled WGS sequence"/>
</dbReference>
<dbReference type="EMBL" id="WTXG01000001">
    <property type="protein sequence ID" value="KAI0308197.1"/>
    <property type="molecule type" value="Genomic_DNA"/>
</dbReference>
<dbReference type="InterPro" id="IPR036322">
    <property type="entry name" value="WD40_repeat_dom_sf"/>
</dbReference>
<proteinExistence type="inferred from homology"/>
<keyword evidence="9" id="KW-1185">Reference proteome</keyword>
<dbReference type="GO" id="GO:0061685">
    <property type="term" value="F:diphthine methylesterase activity"/>
    <property type="evidence" value="ECO:0007669"/>
    <property type="project" value="UniProtKB-EC"/>
</dbReference>
<keyword evidence="3" id="KW-0677">Repeat</keyword>
<protein>
    <recommendedName>
        <fullName evidence="6">methylated diphthine methylhydrolase</fullName>
        <ecNumber evidence="6">3.1.1.97</ecNumber>
    </recommendedName>
</protein>
<dbReference type="GO" id="GO:0005737">
    <property type="term" value="C:cytoplasm"/>
    <property type="evidence" value="ECO:0007669"/>
    <property type="project" value="TreeGrafter"/>
</dbReference>
<accession>A0AAD4MGS1</accession>
<organism evidence="8 9">
    <name type="scientific">Multifurca ochricompacta</name>
    <dbReference type="NCBI Taxonomy" id="376703"/>
    <lineage>
        <taxon>Eukaryota</taxon>
        <taxon>Fungi</taxon>
        <taxon>Dikarya</taxon>
        <taxon>Basidiomycota</taxon>
        <taxon>Agaricomycotina</taxon>
        <taxon>Agaricomycetes</taxon>
        <taxon>Russulales</taxon>
        <taxon>Russulaceae</taxon>
        <taxon>Multifurca</taxon>
    </lineage>
</organism>
<comment type="catalytic activity">
    <reaction evidence="7">
        <text>diphthine methyl ester-[translation elongation factor 2] + H2O = diphthine-[translation elongation factor 2] + methanol + H(+)</text>
        <dbReference type="Rhea" id="RHEA:42656"/>
        <dbReference type="Rhea" id="RHEA-COMP:10172"/>
        <dbReference type="Rhea" id="RHEA-COMP:10173"/>
        <dbReference type="ChEBI" id="CHEBI:15377"/>
        <dbReference type="ChEBI" id="CHEBI:15378"/>
        <dbReference type="ChEBI" id="CHEBI:17790"/>
        <dbReference type="ChEBI" id="CHEBI:79005"/>
        <dbReference type="ChEBI" id="CHEBI:82696"/>
        <dbReference type="EC" id="3.1.1.97"/>
    </reaction>
</comment>
<evidence type="ECO:0000313" key="8">
    <source>
        <dbReference type="EMBL" id="KAI0308197.1"/>
    </source>
</evidence>
<evidence type="ECO:0000313" key="9">
    <source>
        <dbReference type="Proteomes" id="UP001203297"/>
    </source>
</evidence>
<dbReference type="EC" id="3.1.1.97" evidence="6"/>
<evidence type="ECO:0000256" key="4">
    <source>
        <dbReference type="ARBA" id="ARBA00022801"/>
    </source>
</evidence>
<comment type="similarity">
    <text evidence="5">Belongs to the DPH7 family.</text>
</comment>
<dbReference type="InterPro" id="IPR052415">
    <property type="entry name" value="Diphthine_MTase"/>
</dbReference>
<reference evidence="8" key="1">
    <citation type="journal article" date="2022" name="New Phytol.">
        <title>Evolutionary transition to the ectomycorrhizal habit in the genomes of a hyperdiverse lineage of mushroom-forming fungi.</title>
        <authorList>
            <person name="Looney B."/>
            <person name="Miyauchi S."/>
            <person name="Morin E."/>
            <person name="Drula E."/>
            <person name="Courty P.E."/>
            <person name="Kohler A."/>
            <person name="Kuo A."/>
            <person name="LaButti K."/>
            <person name="Pangilinan J."/>
            <person name="Lipzen A."/>
            <person name="Riley R."/>
            <person name="Andreopoulos W."/>
            <person name="He G."/>
            <person name="Johnson J."/>
            <person name="Nolan M."/>
            <person name="Tritt A."/>
            <person name="Barry K.W."/>
            <person name="Grigoriev I.V."/>
            <person name="Nagy L.G."/>
            <person name="Hibbett D."/>
            <person name="Henrissat B."/>
            <person name="Matheny P.B."/>
            <person name="Labbe J."/>
            <person name="Martin F.M."/>
        </authorList>
    </citation>
    <scope>NUCLEOTIDE SEQUENCE</scope>
    <source>
        <strain evidence="8">BPL690</strain>
    </source>
</reference>
<evidence type="ECO:0000256" key="2">
    <source>
        <dbReference type="ARBA" id="ARBA00022574"/>
    </source>
</evidence>
<evidence type="ECO:0000256" key="7">
    <source>
        <dbReference type="ARBA" id="ARBA00047551"/>
    </source>
</evidence>
<keyword evidence="4" id="KW-0378">Hydrolase</keyword>
<dbReference type="SUPFAM" id="SSF50978">
    <property type="entry name" value="WD40 repeat-like"/>
    <property type="match status" value="1"/>
</dbReference>
<keyword evidence="2" id="KW-0853">WD repeat</keyword>
<dbReference type="AlphaFoldDB" id="A0AAD4MGS1"/>
<dbReference type="SMART" id="SM00320">
    <property type="entry name" value="WD40"/>
    <property type="match status" value="4"/>
</dbReference>
<dbReference type="Gene3D" id="2.130.10.10">
    <property type="entry name" value="YVTN repeat-like/Quinoprotein amine dehydrogenase"/>
    <property type="match status" value="1"/>
</dbReference>
<dbReference type="InterPro" id="IPR015943">
    <property type="entry name" value="WD40/YVTN_repeat-like_dom_sf"/>
</dbReference>
<dbReference type="Pfam" id="PF00400">
    <property type="entry name" value="WD40"/>
    <property type="match status" value="2"/>
</dbReference>
<evidence type="ECO:0000256" key="6">
    <source>
        <dbReference type="ARBA" id="ARBA00039131"/>
    </source>
</evidence>
<evidence type="ECO:0000256" key="5">
    <source>
        <dbReference type="ARBA" id="ARBA00038092"/>
    </source>
</evidence>